<evidence type="ECO:0000259" key="1">
    <source>
        <dbReference type="Pfam" id="PF13401"/>
    </source>
</evidence>
<proteinExistence type="predicted"/>
<dbReference type="EMBL" id="QJHK01000017">
    <property type="protein sequence ID" value="PXY39523.1"/>
    <property type="molecule type" value="Genomic_DNA"/>
</dbReference>
<organism evidence="2 3">
    <name type="scientific">Flavobacterium cheongpyeongense</name>
    <dbReference type="NCBI Taxonomy" id="2212651"/>
    <lineage>
        <taxon>Bacteria</taxon>
        <taxon>Pseudomonadati</taxon>
        <taxon>Bacteroidota</taxon>
        <taxon>Flavobacteriia</taxon>
        <taxon>Flavobacteriales</taxon>
        <taxon>Flavobacteriaceae</taxon>
        <taxon>Flavobacterium</taxon>
    </lineage>
</organism>
<reference evidence="2 3" key="1">
    <citation type="submission" date="2018-05" db="EMBL/GenBank/DDBJ databases">
        <title>Flavobacterium sp. strain IMCC34759, incomplete genome.</title>
        <authorList>
            <person name="Joung Y."/>
            <person name="Cho J."/>
        </authorList>
    </citation>
    <scope>NUCLEOTIDE SEQUENCE [LARGE SCALE GENOMIC DNA]</scope>
    <source>
        <strain evidence="2 3">IMCC34759</strain>
    </source>
</reference>
<dbReference type="SUPFAM" id="SSF52540">
    <property type="entry name" value="P-loop containing nucleoside triphosphate hydrolases"/>
    <property type="match status" value="1"/>
</dbReference>
<sequence length="825" mass="97112">MKKIDEAKNEFDRLKNSINSFILDDNNESDTRSKIIDSYLINILGWSENDIKREGHLDSGFFDYKINCPSISFVIEAKRNYKEFILPSSHKKVKLKNIYKENLDVITQIRNYCGDIGLQYGMITNGKQFIIAKFYNSDGIDWKENDCLIFHSIEDIENRFVEFYENTSKFSIINNGGFKFNYLPIEKEAKTILSTLIKREKEIDRNNLSAQISPLIDRFFGEIFSSSLEDDIDFIKECFVENIETKKNRDEIERLFEDKAPQISNVVKAVNTKNIVNQISTEINNDEISIKNATPPKPIIIIGTKGAGKTTFINHLFRTKDEEFEANHLTIYIDFREFYETYNSFEPNNISKEIYEKIIDKYSSLELHSLKTLKRIYSREIKNNNESIWLYALNNSDIYERLVSEFFITQLKDFSKHLEYLNKYLIRDRRKRIIVIIDNADQYKIAIQEKVFFYSHSLSKNSNCGVIFSLREGYYYKWRNKPPFDAYISNVYHITAPKYSEVLLRRINYTLEHLTTLSGTTSSITKKGLKIEMTNQSVIEFLSGLKDSLFSEKNSELIDYLSFTTYPNIREGLLVFKQFLTSGHTDVSNYILREIYKEVDRPNKQIIPIHEFIKALGLQNKLYYNSEFSIINNIFLPPKETNDHFINFFILQKFCENFDNKGNTNKFISLVHIVDFFKELGYRTNVITSSIKKMIQMELLESDEFISDIEITNLELEIELGISTKGYYYFKELIKRFHYIDLILQDTPIYNKEHFEKINNLFPESDINGRRNLNERVETVKAFINYLNEEQDKQAIAVIKMFGKPLDHINENLSNDLNNIQTKNK</sequence>
<comment type="caution">
    <text evidence="2">The sequence shown here is derived from an EMBL/GenBank/DDBJ whole genome shotgun (WGS) entry which is preliminary data.</text>
</comment>
<dbReference type="OrthoDB" id="9804077at2"/>
<dbReference type="GO" id="GO:0016887">
    <property type="term" value="F:ATP hydrolysis activity"/>
    <property type="evidence" value="ECO:0007669"/>
    <property type="project" value="InterPro"/>
</dbReference>
<keyword evidence="3" id="KW-1185">Reference proteome</keyword>
<dbReference type="InterPro" id="IPR027417">
    <property type="entry name" value="P-loop_NTPase"/>
</dbReference>
<dbReference type="AlphaFoldDB" id="A0A2V4BNG3"/>
<accession>A0A2V4BNG3</accession>
<name>A0A2V4BNG3_9FLAO</name>
<dbReference type="Gene3D" id="3.40.50.300">
    <property type="entry name" value="P-loop containing nucleotide triphosphate hydrolases"/>
    <property type="match status" value="1"/>
</dbReference>
<dbReference type="InterPro" id="IPR049945">
    <property type="entry name" value="AAA_22"/>
</dbReference>
<dbReference type="RefSeq" id="WP_110307822.1">
    <property type="nucleotide sequence ID" value="NZ_QJHK01000017.1"/>
</dbReference>
<dbReference type="Pfam" id="PF13401">
    <property type="entry name" value="AAA_22"/>
    <property type="match status" value="1"/>
</dbReference>
<feature type="domain" description="ORC1/DEAH AAA+ ATPase" evidence="1">
    <location>
        <begin position="297"/>
        <end position="469"/>
    </location>
</feature>
<dbReference type="Proteomes" id="UP000247903">
    <property type="component" value="Unassembled WGS sequence"/>
</dbReference>
<evidence type="ECO:0000313" key="3">
    <source>
        <dbReference type="Proteomes" id="UP000247903"/>
    </source>
</evidence>
<protein>
    <recommendedName>
        <fullName evidence="1">ORC1/DEAH AAA+ ATPase domain-containing protein</fullName>
    </recommendedName>
</protein>
<gene>
    <name evidence="2" type="ORF">DMB65_17020</name>
</gene>
<evidence type="ECO:0000313" key="2">
    <source>
        <dbReference type="EMBL" id="PXY39523.1"/>
    </source>
</evidence>